<dbReference type="SUPFAM" id="SSF46785">
    <property type="entry name" value="Winged helix' DNA-binding domain"/>
    <property type="match status" value="1"/>
</dbReference>
<comment type="caution">
    <text evidence="6">The sequence shown here is derived from an EMBL/GenBank/DDBJ whole genome shotgun (WGS) entry which is preliminary data.</text>
</comment>
<dbReference type="Proteomes" id="UP000179769">
    <property type="component" value="Unassembled WGS sequence"/>
</dbReference>
<evidence type="ECO:0000256" key="2">
    <source>
        <dbReference type="ARBA" id="ARBA00023125"/>
    </source>
</evidence>
<gene>
    <name evidence="6" type="ORF">BBK14_02455</name>
</gene>
<keyword evidence="1" id="KW-0805">Transcription regulation</keyword>
<dbReference type="AlphaFoldDB" id="A0A1S1QRC9"/>
<accession>A0A1S1QRC9</accession>
<proteinExistence type="predicted"/>
<dbReference type="PANTHER" id="PTHR33204:SF18">
    <property type="entry name" value="TRANSCRIPTIONAL REGULATORY PROTEIN"/>
    <property type="match status" value="1"/>
</dbReference>
<evidence type="ECO:0000313" key="6">
    <source>
        <dbReference type="EMBL" id="OHV37263.1"/>
    </source>
</evidence>
<keyword evidence="3" id="KW-0804">Transcription</keyword>
<feature type="region of interest" description="Disordered" evidence="4">
    <location>
        <begin position="153"/>
        <end position="197"/>
    </location>
</feature>
<dbReference type="PROSITE" id="PS51118">
    <property type="entry name" value="HTH_HXLR"/>
    <property type="match status" value="1"/>
</dbReference>
<dbReference type="InterPro" id="IPR002577">
    <property type="entry name" value="HTH_HxlR"/>
</dbReference>
<keyword evidence="2" id="KW-0238">DNA-binding</keyword>
<dbReference type="GO" id="GO:0003677">
    <property type="term" value="F:DNA binding"/>
    <property type="evidence" value="ECO:0007669"/>
    <property type="project" value="UniProtKB-KW"/>
</dbReference>
<evidence type="ECO:0000256" key="4">
    <source>
        <dbReference type="SAM" id="MobiDB-lite"/>
    </source>
</evidence>
<evidence type="ECO:0000259" key="5">
    <source>
        <dbReference type="PROSITE" id="PS51118"/>
    </source>
</evidence>
<dbReference type="Pfam" id="PF01638">
    <property type="entry name" value="HxlR"/>
    <property type="match status" value="1"/>
</dbReference>
<protein>
    <submittedName>
        <fullName evidence="6">HxlR family transcriptional regulator</fullName>
    </submittedName>
</protein>
<evidence type="ECO:0000256" key="3">
    <source>
        <dbReference type="ARBA" id="ARBA00023163"/>
    </source>
</evidence>
<keyword evidence="7" id="KW-1185">Reference proteome</keyword>
<name>A0A1S1QRC9_9ACTN</name>
<dbReference type="InterPro" id="IPR036388">
    <property type="entry name" value="WH-like_DNA-bd_sf"/>
</dbReference>
<feature type="domain" description="HTH hxlR-type" evidence="5">
    <location>
        <begin position="16"/>
        <end position="115"/>
    </location>
</feature>
<organism evidence="6 7">
    <name type="scientific">Parafrankia soli</name>
    <dbReference type="NCBI Taxonomy" id="2599596"/>
    <lineage>
        <taxon>Bacteria</taxon>
        <taxon>Bacillati</taxon>
        <taxon>Actinomycetota</taxon>
        <taxon>Actinomycetes</taxon>
        <taxon>Frankiales</taxon>
        <taxon>Frankiaceae</taxon>
        <taxon>Parafrankia</taxon>
    </lineage>
</organism>
<dbReference type="Gene3D" id="1.10.10.10">
    <property type="entry name" value="Winged helix-like DNA-binding domain superfamily/Winged helix DNA-binding domain"/>
    <property type="match status" value="1"/>
</dbReference>
<dbReference type="PANTHER" id="PTHR33204">
    <property type="entry name" value="TRANSCRIPTIONAL REGULATOR, MARR FAMILY"/>
    <property type="match status" value="1"/>
</dbReference>
<evidence type="ECO:0000313" key="7">
    <source>
        <dbReference type="Proteomes" id="UP000179769"/>
    </source>
</evidence>
<evidence type="ECO:0000256" key="1">
    <source>
        <dbReference type="ARBA" id="ARBA00023015"/>
    </source>
</evidence>
<sequence>MIGVPRSAAPPDGARCSIARSLEVLGERWTLLVVREAFRGRTRFAEFRDALGIATDVLTVRLRTLVEAGVLERQAYREPGSRERYSYHLTPAGHDLRLVLGSLQQWGDAHRPSGHGPATVYRSAVGGEPVRVAFVDGAGAEIDVRDVVSTPGPGWPRIEAGPEAAQPAVSVPEGRPPVDAVGGAGQPASVATGSREE</sequence>
<dbReference type="EMBL" id="MAXA01000113">
    <property type="protein sequence ID" value="OHV37263.1"/>
    <property type="molecule type" value="Genomic_DNA"/>
</dbReference>
<dbReference type="OrthoDB" id="9792527at2"/>
<dbReference type="InterPro" id="IPR036390">
    <property type="entry name" value="WH_DNA-bd_sf"/>
</dbReference>
<reference evidence="7" key="1">
    <citation type="submission" date="2016-07" db="EMBL/GenBank/DDBJ databases">
        <title>Frankia sp. NRRL B-16219 Genome sequencing.</title>
        <authorList>
            <person name="Ghodhbane-Gtari F."/>
            <person name="Swanson E."/>
            <person name="Gueddou A."/>
            <person name="Louati M."/>
            <person name="Nouioui I."/>
            <person name="Hezbri K."/>
            <person name="Abebe-Akele F."/>
            <person name="Simpson S."/>
            <person name="Morris K."/>
            <person name="Thomas K."/>
            <person name="Gtari M."/>
            <person name="Tisa L.S."/>
        </authorList>
    </citation>
    <scope>NUCLEOTIDE SEQUENCE [LARGE SCALE GENOMIC DNA]</scope>
    <source>
        <strain evidence="7">NRRL B-16219</strain>
    </source>
</reference>